<comment type="caution">
    <text evidence="2">The sequence shown here is derived from an EMBL/GenBank/DDBJ whole genome shotgun (WGS) entry which is preliminary data.</text>
</comment>
<feature type="region of interest" description="Disordered" evidence="1">
    <location>
        <begin position="53"/>
        <end position="106"/>
    </location>
</feature>
<dbReference type="InterPro" id="IPR021838">
    <property type="entry name" value="DUF3431"/>
</dbReference>
<name>A0A1J9RZF2_9PEZI</name>
<dbReference type="AlphaFoldDB" id="A0A1J9RZF2"/>
<dbReference type="OrthoDB" id="426718at2759"/>
<dbReference type="STRING" id="236234.A0A1J9RZF2"/>
<evidence type="ECO:0000313" key="2">
    <source>
        <dbReference type="EMBL" id="OJD32829.1"/>
    </source>
</evidence>
<organism evidence="2 3">
    <name type="scientific">Diplodia corticola</name>
    <dbReference type="NCBI Taxonomy" id="236234"/>
    <lineage>
        <taxon>Eukaryota</taxon>
        <taxon>Fungi</taxon>
        <taxon>Dikarya</taxon>
        <taxon>Ascomycota</taxon>
        <taxon>Pezizomycotina</taxon>
        <taxon>Dothideomycetes</taxon>
        <taxon>Dothideomycetes incertae sedis</taxon>
        <taxon>Botryosphaeriales</taxon>
        <taxon>Botryosphaeriaceae</taxon>
        <taxon>Diplodia</taxon>
    </lineage>
</organism>
<dbReference type="GeneID" id="31015014"/>
<dbReference type="EMBL" id="MNUE01000035">
    <property type="protein sequence ID" value="OJD32829.1"/>
    <property type="molecule type" value="Genomic_DNA"/>
</dbReference>
<accession>A0A1J9RZF2</accession>
<evidence type="ECO:0000256" key="1">
    <source>
        <dbReference type="SAM" id="MobiDB-lite"/>
    </source>
</evidence>
<dbReference type="Proteomes" id="UP000183809">
    <property type="component" value="Unassembled WGS sequence"/>
</dbReference>
<keyword evidence="3" id="KW-1185">Reference proteome</keyword>
<gene>
    <name evidence="2" type="ORF">BKCO1_35000126</name>
</gene>
<evidence type="ECO:0000313" key="3">
    <source>
        <dbReference type="Proteomes" id="UP000183809"/>
    </source>
</evidence>
<dbReference type="PANTHER" id="PTHR37490:SF2">
    <property type="match status" value="1"/>
</dbReference>
<protein>
    <submittedName>
        <fullName evidence="2">Uncharacterized protein</fullName>
    </submittedName>
</protein>
<dbReference type="Pfam" id="PF11913">
    <property type="entry name" value="DUF3431"/>
    <property type="match status" value="1"/>
</dbReference>
<dbReference type="RefSeq" id="XP_020129089.1">
    <property type="nucleotide sequence ID" value="XM_020274753.1"/>
</dbReference>
<dbReference type="PANTHER" id="PTHR37490">
    <property type="entry name" value="EXPRESSED PROTEIN"/>
    <property type="match status" value="1"/>
</dbReference>
<reference evidence="2 3" key="1">
    <citation type="submission" date="2016-10" db="EMBL/GenBank/DDBJ databases">
        <title>Proteomics and genomics reveal pathogen-plant mechanisms compatible with a hemibiotrophic lifestyle of Diplodia corticola.</title>
        <authorList>
            <person name="Fernandes I."/>
            <person name="De Jonge R."/>
            <person name="Van De Peer Y."/>
            <person name="Devreese B."/>
            <person name="Alves A."/>
            <person name="Esteves A.C."/>
        </authorList>
    </citation>
    <scope>NUCLEOTIDE SEQUENCE [LARGE SCALE GENOMIC DNA]</scope>
    <source>
        <strain evidence="2 3">CBS 112549</strain>
    </source>
</reference>
<proteinExistence type="predicted"/>
<sequence length="344" mass="38313">MLAPPMRLSYRLAAVALVLFSVLFLYNLSRTTESWVSWSLGDSLPGVGMRPEVPEIPDAPSATPVPPSHGGVPSTSPTVVVAAPDDTPTSEESLDQTAAAAPSEPAEGSVDGIVVIGKLQSENTDWVSEKLPDWQNAIYIVDNQSAPLHTPMNKGREANPYLTYIIENYHNLPKTIVFLHPHQDGYPGGWHTDAPNHSNVWSVENLNLDFVQETGYANLRCTHIPGCPDEIQPFRDPFDPSRTSENHMLEAWQDLFGNSDVPDVIGAACCAQFAVSRDQVLKRPLDDYVRYRKWIIDTPLEDDLSGRIIEYLWHIIFGKPAVDCPAQDQCFRDVYRVDTQFNIF</sequence>